<feature type="signal peptide" evidence="3">
    <location>
        <begin position="1"/>
        <end position="26"/>
    </location>
</feature>
<feature type="coiled-coil region" evidence="1">
    <location>
        <begin position="30"/>
        <end position="85"/>
    </location>
</feature>
<dbReference type="RefSeq" id="WP_096726085.1">
    <property type="nucleotide sequence ID" value="NZ_MTZV01000006.1"/>
</dbReference>
<comment type="caution">
    <text evidence="4">The sequence shown here is derived from an EMBL/GenBank/DDBJ whole genome shotgun (WGS) entry which is preliminary data.</text>
</comment>
<reference evidence="4 5" key="1">
    <citation type="submission" date="2017-01" db="EMBL/GenBank/DDBJ databases">
        <title>Whole-Genome Shotgun Sequencing of Two beta-Proteobacterial Species in Search of the Bulgecin Biosynthetic Cluster.</title>
        <authorList>
            <person name="Horsman M.E."/>
            <person name="Marous D.R."/>
            <person name="Li R."/>
            <person name="Oliver R.A."/>
            <person name="Byun B."/>
            <person name="Emrich S.J."/>
            <person name="Boggess B."/>
            <person name="Townsend C.A."/>
            <person name="Mobashery S."/>
        </authorList>
    </citation>
    <scope>NUCLEOTIDE SEQUENCE [LARGE SCALE GENOMIC DNA]</scope>
    <source>
        <strain evidence="4 5">ATCC 31363</strain>
    </source>
</reference>
<evidence type="ECO:0000256" key="2">
    <source>
        <dbReference type="SAM" id="MobiDB-lite"/>
    </source>
</evidence>
<organism evidence="4 5">
    <name type="scientific">Paraburkholderia acidicola</name>
    <dbReference type="NCBI Taxonomy" id="1912599"/>
    <lineage>
        <taxon>Bacteria</taxon>
        <taxon>Pseudomonadati</taxon>
        <taxon>Pseudomonadota</taxon>
        <taxon>Betaproteobacteria</taxon>
        <taxon>Burkholderiales</taxon>
        <taxon>Burkholderiaceae</taxon>
        <taxon>Paraburkholderia</taxon>
    </lineage>
</organism>
<dbReference type="Proteomes" id="UP000218022">
    <property type="component" value="Unassembled WGS sequence"/>
</dbReference>
<feature type="compositionally biased region" description="Low complexity" evidence="2">
    <location>
        <begin position="90"/>
        <end position="99"/>
    </location>
</feature>
<name>A0A2A4EPG9_9BURK</name>
<feature type="region of interest" description="Disordered" evidence="2">
    <location>
        <begin position="90"/>
        <end position="109"/>
    </location>
</feature>
<evidence type="ECO:0000256" key="3">
    <source>
        <dbReference type="SAM" id="SignalP"/>
    </source>
</evidence>
<gene>
    <name evidence="4" type="ORF">BWP39_21785</name>
</gene>
<sequence>MKTRHLIVVTTGLLCGLLGAAGPASAQSIEEKLRAALRTTTEQLRQIEDTQAQLQADKTSAEQQRDKALADLKQAQLQLAATQGKSSGEAAAQSALSAEKASHAQDTQQLAKYKSSYEELLAVSRTRDAERTQAQTDLKTRDTQLQTCQAKNSQLYQVGHDILNAYEHVGFGTLLSSREPFAQSARVKYDDIAQRYGDQLYDGRFDPAARPATAATAATAASAAGAAGTSAAQK</sequence>
<dbReference type="AlphaFoldDB" id="A0A2A4EPG9"/>
<feature type="chain" id="PRO_5012969174" description="DNA repair protein" evidence="3">
    <location>
        <begin position="27"/>
        <end position="234"/>
    </location>
</feature>
<proteinExistence type="predicted"/>
<protein>
    <recommendedName>
        <fullName evidence="6">DNA repair protein</fullName>
    </recommendedName>
</protein>
<dbReference type="OrthoDB" id="7032041at2"/>
<keyword evidence="3" id="KW-0732">Signal</keyword>
<evidence type="ECO:0008006" key="6">
    <source>
        <dbReference type="Google" id="ProtNLM"/>
    </source>
</evidence>
<evidence type="ECO:0000313" key="5">
    <source>
        <dbReference type="Proteomes" id="UP000218022"/>
    </source>
</evidence>
<keyword evidence="1" id="KW-0175">Coiled coil</keyword>
<evidence type="ECO:0000256" key="1">
    <source>
        <dbReference type="SAM" id="Coils"/>
    </source>
</evidence>
<evidence type="ECO:0000313" key="4">
    <source>
        <dbReference type="EMBL" id="PCE22310.1"/>
    </source>
</evidence>
<accession>A0A2A4EPG9</accession>
<dbReference type="EMBL" id="MTZV01000006">
    <property type="protein sequence ID" value="PCE22310.1"/>
    <property type="molecule type" value="Genomic_DNA"/>
</dbReference>
<feature type="region of interest" description="Disordered" evidence="2">
    <location>
        <begin position="211"/>
        <end position="234"/>
    </location>
</feature>